<proteinExistence type="predicted"/>
<sequence length="781" mass="86555">MPENKTGNLLGTNTGKDPTMFPKHAQAQPELSSGVSNTGRHVNNNNIAIQAGEEFSTNVGCDGIAAGRVPVSPDIPRHCENVFGLNRENGHVRYEDLTNILGLRRMDSESSSDISDFVAIKQPAQEMENGASANILSKIQKRDGVSRKVFQEPVGVQSSLASAVSPLRRYEASQSNGFSGLGILDDFQSGKMKFLCSFGGKILPRPSDGKLRYVGGDTHIISIRKDISWEQLMKKTLGICNQPHTIKYQLPGEDLDALISVSSDEDLQNMKEEYHGLERHEGSCDKFSQGDHMFKQSIHPDSLKAKQIHPCKNQRAAGFQENPTVSSASLYPSAFRDDLIANLNMPLNDQDNSSNIMSFKIAPSYLDDFIISTGQMVSQIIPEYSASGMSKVEDKISEQSRKCNDANRVEPFVVVEDMNGVVCPYISEDVGSVVVSLSHTEAESIVPESESEDFNDNQTDKNEFLSDAMIAEMEASFMVYSFFFLFYVMQIIRNADLEDLTELGSGTYGLGKWRGTDVAIKRIKKSCFAGRSSEQERLAKDFWREAQILSNLHHPNVVAFYGIVPDGAGGTLATVTEYMVNGSLRHVLVKNNRLLDRRKKLIIAMDAAFGMEYLHSKNIVHFDLKCDNLLVNLRDPQRPICKVGDFGLSRIKRNTLVSGGVRGTLPWMAPELLNGNSSRVSEKVDVFSFGISMWELLTGEEPYADMHCGAIIGGIVKNTLRPPVPERCDSEWRKLMEECWSPDPESRPSFTEITSRLRSMSMALQAKGSHQAYQLRPAGAS</sequence>
<dbReference type="GO" id="GO:0005737">
    <property type="term" value="C:cytoplasm"/>
    <property type="evidence" value="ECO:0007669"/>
    <property type="project" value="TreeGrafter"/>
</dbReference>
<dbReference type="FunFam" id="3.10.20.90:FF:000058">
    <property type="entry name" value="Octicosapeptide/phox/Bem1p domain kinase superfamily protein"/>
    <property type="match status" value="1"/>
</dbReference>
<dbReference type="SUPFAM" id="SSF54277">
    <property type="entry name" value="CAD &amp; PB1 domains"/>
    <property type="match status" value="1"/>
</dbReference>
<dbReference type="InterPro" id="IPR000719">
    <property type="entry name" value="Prot_kinase_dom"/>
</dbReference>
<dbReference type="AlphaFoldDB" id="A0A0B2S4V3"/>
<keyword evidence="3" id="KW-0808">Transferase</keyword>
<dbReference type="Gene3D" id="3.10.20.90">
    <property type="entry name" value="Phosphatidylinositol 3-kinase Catalytic Subunit, Chain A, domain 1"/>
    <property type="match status" value="1"/>
</dbReference>
<dbReference type="InterPro" id="IPR050167">
    <property type="entry name" value="Ser_Thr_protein_kinase"/>
</dbReference>
<name>A0A0B2S4V3_GLYSO</name>
<dbReference type="Pfam" id="PF00564">
    <property type="entry name" value="PB1"/>
    <property type="match status" value="1"/>
</dbReference>
<dbReference type="CDD" id="cd13999">
    <property type="entry name" value="STKc_MAP3K-like"/>
    <property type="match status" value="1"/>
</dbReference>
<dbReference type="GO" id="GO:0005524">
    <property type="term" value="F:ATP binding"/>
    <property type="evidence" value="ECO:0007669"/>
    <property type="project" value="InterPro"/>
</dbReference>
<dbReference type="InterPro" id="IPR011009">
    <property type="entry name" value="Kinase-like_dom_sf"/>
</dbReference>
<dbReference type="PANTHER" id="PTHR23257">
    <property type="entry name" value="SERINE-THREONINE PROTEIN KINASE"/>
    <property type="match status" value="1"/>
</dbReference>
<dbReference type="InterPro" id="IPR008271">
    <property type="entry name" value="Ser/Thr_kinase_AS"/>
</dbReference>
<dbReference type="EC" id="2.7.11.25" evidence="3"/>
<dbReference type="FunFam" id="1.10.510.10:FF:000142">
    <property type="entry name" value="Octicosapeptide/phox/Bem1p domain kinase superfamily protein"/>
    <property type="match status" value="1"/>
</dbReference>
<organism evidence="3">
    <name type="scientific">Glycine soja</name>
    <name type="common">Wild soybean</name>
    <dbReference type="NCBI Taxonomy" id="3848"/>
    <lineage>
        <taxon>Eukaryota</taxon>
        <taxon>Viridiplantae</taxon>
        <taxon>Streptophyta</taxon>
        <taxon>Embryophyta</taxon>
        <taxon>Tracheophyta</taxon>
        <taxon>Spermatophyta</taxon>
        <taxon>Magnoliopsida</taxon>
        <taxon>eudicotyledons</taxon>
        <taxon>Gunneridae</taxon>
        <taxon>Pentapetalae</taxon>
        <taxon>rosids</taxon>
        <taxon>fabids</taxon>
        <taxon>Fabales</taxon>
        <taxon>Fabaceae</taxon>
        <taxon>Papilionoideae</taxon>
        <taxon>50 kb inversion clade</taxon>
        <taxon>NPAAA clade</taxon>
        <taxon>indigoferoid/millettioid clade</taxon>
        <taxon>Phaseoleae</taxon>
        <taxon>Glycine</taxon>
        <taxon>Glycine subgen. Soja</taxon>
    </lineage>
</organism>
<gene>
    <name evidence="3" type="ORF">glysoja_044828</name>
</gene>
<evidence type="ECO:0000313" key="3">
    <source>
        <dbReference type="EMBL" id="KHN39728.1"/>
    </source>
</evidence>
<dbReference type="PROSITE" id="PS00108">
    <property type="entry name" value="PROTEIN_KINASE_ST"/>
    <property type="match status" value="1"/>
</dbReference>
<keyword evidence="3" id="KW-0418">Kinase</keyword>
<dbReference type="InterPro" id="IPR001245">
    <property type="entry name" value="Ser-Thr/Tyr_kinase_cat_dom"/>
</dbReference>
<accession>A0A0B2S4V3</accession>
<dbReference type="PRINTS" id="PR00109">
    <property type="entry name" value="TYRKINASE"/>
</dbReference>
<evidence type="ECO:0000259" key="2">
    <source>
        <dbReference type="PROSITE" id="PS50011"/>
    </source>
</evidence>
<dbReference type="GO" id="GO:0004709">
    <property type="term" value="F:MAP kinase kinase kinase activity"/>
    <property type="evidence" value="ECO:0007669"/>
    <property type="project" value="UniProtKB-EC"/>
</dbReference>
<dbReference type="EC" id="2.7.11.1" evidence="3"/>
<dbReference type="PANTHER" id="PTHR23257:SF842">
    <property type="entry name" value="KINASE SUPERFAMILY WITH OCTICOSAPEPTIDE_PHOX_BEM1P DOMAIN-CONTAINING PROTEIN"/>
    <property type="match status" value="1"/>
</dbReference>
<dbReference type="CDD" id="cd06410">
    <property type="entry name" value="PB1_UP2"/>
    <property type="match status" value="1"/>
</dbReference>
<dbReference type="SUPFAM" id="SSF56112">
    <property type="entry name" value="Protein kinase-like (PK-like)"/>
    <property type="match status" value="1"/>
</dbReference>
<feature type="domain" description="Protein kinase" evidence="2">
    <location>
        <begin position="497"/>
        <end position="773"/>
    </location>
</feature>
<protein>
    <submittedName>
        <fullName evidence="3">Dual specificity protein kinase splA</fullName>
        <ecNumber evidence="3">2.7.11.1</ecNumber>
        <ecNumber evidence="3">2.7.11.25</ecNumber>
    </submittedName>
</protein>
<dbReference type="Proteomes" id="UP000053555">
    <property type="component" value="Unassembled WGS sequence"/>
</dbReference>
<feature type="region of interest" description="Disordered" evidence="1">
    <location>
        <begin position="1"/>
        <end position="39"/>
    </location>
</feature>
<dbReference type="SMART" id="SM00220">
    <property type="entry name" value="S_TKc"/>
    <property type="match status" value="1"/>
</dbReference>
<dbReference type="InterPro" id="IPR000270">
    <property type="entry name" value="PB1_dom"/>
</dbReference>
<dbReference type="Pfam" id="PF07714">
    <property type="entry name" value="PK_Tyr_Ser-Thr"/>
    <property type="match status" value="1"/>
</dbReference>
<feature type="compositionally biased region" description="Polar residues" evidence="1">
    <location>
        <begin position="29"/>
        <end position="39"/>
    </location>
</feature>
<dbReference type="EMBL" id="KN646194">
    <property type="protein sequence ID" value="KHN39728.1"/>
    <property type="molecule type" value="Genomic_DNA"/>
</dbReference>
<dbReference type="Gene3D" id="3.30.200.20">
    <property type="entry name" value="Phosphorylase Kinase, domain 1"/>
    <property type="match status" value="1"/>
</dbReference>
<dbReference type="SMART" id="SM00666">
    <property type="entry name" value="PB1"/>
    <property type="match status" value="1"/>
</dbReference>
<reference evidence="3" key="1">
    <citation type="submission" date="2014-07" db="EMBL/GenBank/DDBJ databases">
        <title>Identification of a novel salt tolerance gene in wild soybean by whole-genome sequencing.</title>
        <authorList>
            <person name="Lam H.-M."/>
            <person name="Qi X."/>
            <person name="Li M.-W."/>
            <person name="Liu X."/>
            <person name="Xie M."/>
            <person name="Ni M."/>
            <person name="Xu X."/>
        </authorList>
    </citation>
    <scope>NUCLEOTIDE SEQUENCE [LARGE SCALE GENOMIC DNA]</scope>
    <source>
        <tissue evidence="3">Root</tissue>
    </source>
</reference>
<dbReference type="Gene3D" id="1.10.510.10">
    <property type="entry name" value="Transferase(Phosphotransferase) domain 1"/>
    <property type="match status" value="1"/>
</dbReference>
<evidence type="ECO:0000256" key="1">
    <source>
        <dbReference type="SAM" id="MobiDB-lite"/>
    </source>
</evidence>
<dbReference type="PROSITE" id="PS50011">
    <property type="entry name" value="PROTEIN_KINASE_DOM"/>
    <property type="match status" value="1"/>
</dbReference>
<feature type="compositionally biased region" description="Polar residues" evidence="1">
    <location>
        <begin position="1"/>
        <end position="16"/>
    </location>
</feature>